<dbReference type="Pfam" id="PF01019">
    <property type="entry name" value="G_glu_transpept"/>
    <property type="match status" value="1"/>
</dbReference>
<evidence type="ECO:0000256" key="1">
    <source>
        <dbReference type="ARBA" id="ARBA00009381"/>
    </source>
</evidence>
<dbReference type="PANTHER" id="PTHR43199:SF1">
    <property type="entry name" value="GLUTATHIONE HYDROLASE PROENZYME"/>
    <property type="match status" value="1"/>
</dbReference>
<protein>
    <submittedName>
        <fullName evidence="2">Gamma-glutamyltranspeptidase</fullName>
    </submittedName>
</protein>
<reference evidence="2" key="1">
    <citation type="journal article" date="2020" name="mSystems">
        <title>Genome- and Community-Level Interaction Insights into Carbon Utilization and Element Cycling Functions of Hydrothermarchaeota in Hydrothermal Sediment.</title>
        <authorList>
            <person name="Zhou Z."/>
            <person name="Liu Y."/>
            <person name="Xu W."/>
            <person name="Pan J."/>
            <person name="Luo Z.H."/>
            <person name="Li M."/>
        </authorList>
    </citation>
    <scope>NUCLEOTIDE SEQUENCE</scope>
    <source>
        <strain evidence="2">SpSt-997</strain>
    </source>
</reference>
<gene>
    <name evidence="2" type="ORF">ENY07_06510</name>
</gene>
<comment type="similarity">
    <text evidence="1">Belongs to the gamma-glutamyltransferase family.</text>
</comment>
<dbReference type="PANTHER" id="PTHR43199">
    <property type="entry name" value="GLUTATHIONE HYDROLASE"/>
    <property type="match status" value="1"/>
</dbReference>
<sequence length="485" mass="49074">MIARRRRAVLLALAGGLVVGLSGCKSLQRAIFGGPHAGTPGYVIGFLGAAVADEPRAALEARVILSSGGNAADAATTLAFTLAVTLPSRAGLGGGGGCLTYFPPAHEPEAILFLPRPPTDQQAAASDRPAAVPMLARGLLTLQARYGTVPLARLIEPAEGLARYGVPVSSALARDLKVVAPALLLDRGAALFSAATGGPLAEGTTLMQPDLGASLAQIRINGTNDLYAGALAKRLVTTAAEAGSPIAAADLAAARAEVATPIMVEAGSERVAFLPLPADGGLAAAGAFQALQKNPNDTKAAQSLALALAARYRAAGGTAPALLAAPPSSGALPPLPASTAFVVLDRKGGAVACSLTMGNLFGVGRIARGTGIVLAASPRAWPPPLLAAAIAWNPHRHAFRAEVGGSGQEGAPLAVADALRMTLAMDPKNPKAPFMPHPVPDPGRANVIACLNELPGKEKTCRWQADPRLAGLATGGEDNWRELEK</sequence>
<evidence type="ECO:0000313" key="2">
    <source>
        <dbReference type="EMBL" id="HGC42856.1"/>
    </source>
</evidence>
<dbReference type="EMBL" id="DTQM01000120">
    <property type="protein sequence ID" value="HGC42856.1"/>
    <property type="molecule type" value="Genomic_DNA"/>
</dbReference>
<name>A0A8J4HBH3_9PROT</name>
<dbReference type="PRINTS" id="PR01210">
    <property type="entry name" value="GGTRANSPTASE"/>
</dbReference>
<dbReference type="SUPFAM" id="SSF56235">
    <property type="entry name" value="N-terminal nucleophile aminohydrolases (Ntn hydrolases)"/>
    <property type="match status" value="1"/>
</dbReference>
<proteinExistence type="inferred from homology"/>
<organism evidence="2">
    <name type="scientific">Acidicaldus sp</name>
    <dbReference type="NCBI Taxonomy" id="1872105"/>
    <lineage>
        <taxon>Bacteria</taxon>
        <taxon>Pseudomonadati</taxon>
        <taxon>Pseudomonadota</taxon>
        <taxon>Alphaproteobacteria</taxon>
        <taxon>Acetobacterales</taxon>
        <taxon>Acetobacteraceae</taxon>
        <taxon>Acidicaldus</taxon>
    </lineage>
</organism>
<dbReference type="AlphaFoldDB" id="A0A8J4HBH3"/>
<comment type="caution">
    <text evidence="2">The sequence shown here is derived from an EMBL/GenBank/DDBJ whole genome shotgun (WGS) entry which is preliminary data.</text>
</comment>
<dbReference type="InterPro" id="IPR029055">
    <property type="entry name" value="Ntn_hydrolases_N"/>
</dbReference>
<dbReference type="InterPro" id="IPR051792">
    <property type="entry name" value="GGT_bact"/>
</dbReference>
<accession>A0A8J4HBH3</accession>
<dbReference type="PROSITE" id="PS51257">
    <property type="entry name" value="PROKAR_LIPOPROTEIN"/>
    <property type="match status" value="1"/>
</dbReference>